<accession>A0A7H8NKA9</accession>
<dbReference type="RefSeq" id="WP_176166367.1">
    <property type="nucleotide sequence ID" value="NZ_CP054929.1"/>
</dbReference>
<dbReference type="SUPFAM" id="SSF48179">
    <property type="entry name" value="6-phosphogluconate dehydrogenase C-terminal domain-like"/>
    <property type="match status" value="1"/>
</dbReference>
<comment type="similarity">
    <text evidence="1">Belongs to the HIBADH-related family.</text>
</comment>
<feature type="domain" description="3-hydroxyisobutyrate dehydrogenase-like NAD-binding" evidence="6">
    <location>
        <begin position="178"/>
        <end position="294"/>
    </location>
</feature>
<dbReference type="SUPFAM" id="SSF51735">
    <property type="entry name" value="NAD(P)-binding Rossmann-fold domains"/>
    <property type="match status" value="1"/>
</dbReference>
<dbReference type="GO" id="GO:0016491">
    <property type="term" value="F:oxidoreductase activity"/>
    <property type="evidence" value="ECO:0007669"/>
    <property type="project" value="UniProtKB-KW"/>
</dbReference>
<dbReference type="PIRSF" id="PIRSF000103">
    <property type="entry name" value="HIBADH"/>
    <property type="match status" value="1"/>
</dbReference>
<evidence type="ECO:0000256" key="3">
    <source>
        <dbReference type="ARBA" id="ARBA00023027"/>
    </source>
</evidence>
<protein>
    <submittedName>
        <fullName evidence="7">NAD(P)-dependent oxidoreductase</fullName>
    </submittedName>
</protein>
<evidence type="ECO:0000313" key="7">
    <source>
        <dbReference type="EMBL" id="QKW54726.1"/>
    </source>
</evidence>
<dbReference type="EMBL" id="CP054929">
    <property type="protein sequence ID" value="QKW54726.1"/>
    <property type="molecule type" value="Genomic_DNA"/>
</dbReference>
<dbReference type="InterPro" id="IPR051265">
    <property type="entry name" value="HIBADH-related_NP60_sf"/>
</dbReference>
<name>A0A7H8NKA9_9ACTN</name>
<dbReference type="Pfam" id="PF03446">
    <property type="entry name" value="NAD_binding_2"/>
    <property type="match status" value="1"/>
</dbReference>
<sequence>MDTDTAGARGAGATSVAVLGTGIMGGPMARNLAGAGGFDVRVWNRTRAKAEPLAKTGARVADTPADAVDGADVVLTMVHDGPAALDVLREAAPALRAGTLWLQSSTVGVGAIGPLAEFAAEYGLGFVDAPVLGTKLPAEKGQLTILAAGPTEVRPAAERVFSVVGQRTLWVGEDGGAGAASALKLVVNNWVLTLINGAGESLALAEGLGVDPRAFLDAVAGGPLDSGYLRTKSELILAGDYPPSFTVSAARKDAALIAEAAERSGVRLDLAAAVAERLRRAERQGHGGEDGAAAYFASFGGSAEPGVDGARPA</sequence>
<organism evidence="7 8">
    <name type="scientific">Streptomyces buecherae</name>
    <dbReference type="NCBI Taxonomy" id="2763006"/>
    <lineage>
        <taxon>Bacteria</taxon>
        <taxon>Bacillati</taxon>
        <taxon>Actinomycetota</taxon>
        <taxon>Actinomycetes</taxon>
        <taxon>Kitasatosporales</taxon>
        <taxon>Streptomycetaceae</taxon>
        <taxon>Streptomyces</taxon>
    </lineage>
</organism>
<keyword evidence="3" id="KW-0520">NAD</keyword>
<evidence type="ECO:0000256" key="4">
    <source>
        <dbReference type="PIRSR" id="PIRSR000103-1"/>
    </source>
</evidence>
<dbReference type="InterPro" id="IPR015815">
    <property type="entry name" value="HIBADH-related"/>
</dbReference>
<dbReference type="Gene3D" id="1.10.1040.10">
    <property type="entry name" value="N-(1-d-carboxylethyl)-l-norvaline Dehydrogenase, domain 2"/>
    <property type="match status" value="1"/>
</dbReference>
<keyword evidence="2" id="KW-0560">Oxidoreductase</keyword>
<dbReference type="GO" id="GO:0051287">
    <property type="term" value="F:NAD binding"/>
    <property type="evidence" value="ECO:0007669"/>
    <property type="project" value="InterPro"/>
</dbReference>
<keyword evidence="8" id="KW-1185">Reference proteome</keyword>
<dbReference type="GO" id="GO:0050661">
    <property type="term" value="F:NADP binding"/>
    <property type="evidence" value="ECO:0007669"/>
    <property type="project" value="InterPro"/>
</dbReference>
<proteinExistence type="inferred from homology"/>
<dbReference type="Proteomes" id="UP000509303">
    <property type="component" value="Chromosome"/>
</dbReference>
<dbReference type="Gene3D" id="3.40.50.720">
    <property type="entry name" value="NAD(P)-binding Rossmann-like Domain"/>
    <property type="match status" value="1"/>
</dbReference>
<dbReference type="InterPro" id="IPR006115">
    <property type="entry name" value="6PGDH_NADP-bd"/>
</dbReference>
<reference evidence="7 8" key="1">
    <citation type="submission" date="2020-06" db="EMBL/GenBank/DDBJ databases">
        <title>Genome mining for natural products.</title>
        <authorList>
            <person name="Zhang B."/>
            <person name="Shi J."/>
            <person name="Ge H."/>
        </authorList>
    </citation>
    <scope>NUCLEOTIDE SEQUENCE [LARGE SCALE GENOMIC DNA]</scope>
    <source>
        <strain evidence="7 8">NA00687</strain>
    </source>
</reference>
<dbReference type="InterPro" id="IPR036291">
    <property type="entry name" value="NAD(P)-bd_dom_sf"/>
</dbReference>
<evidence type="ECO:0000259" key="5">
    <source>
        <dbReference type="Pfam" id="PF03446"/>
    </source>
</evidence>
<gene>
    <name evidence="7" type="ORF">HUT08_23575</name>
</gene>
<dbReference type="AlphaFoldDB" id="A0A7H8NKA9"/>
<dbReference type="InterPro" id="IPR013328">
    <property type="entry name" value="6PGD_dom2"/>
</dbReference>
<dbReference type="InterPro" id="IPR029154">
    <property type="entry name" value="HIBADH-like_NADP-bd"/>
</dbReference>
<dbReference type="Pfam" id="PF14833">
    <property type="entry name" value="NAD_binding_11"/>
    <property type="match status" value="1"/>
</dbReference>
<dbReference type="InterPro" id="IPR008927">
    <property type="entry name" value="6-PGluconate_DH-like_C_sf"/>
</dbReference>
<evidence type="ECO:0000256" key="2">
    <source>
        <dbReference type="ARBA" id="ARBA00023002"/>
    </source>
</evidence>
<feature type="active site" evidence="4">
    <location>
        <position position="184"/>
    </location>
</feature>
<dbReference type="PANTHER" id="PTHR43580:SF2">
    <property type="entry name" value="CYTOKINE-LIKE NUCLEAR FACTOR N-PAC"/>
    <property type="match status" value="1"/>
</dbReference>
<feature type="domain" description="6-phosphogluconate dehydrogenase NADP-binding" evidence="5">
    <location>
        <begin position="16"/>
        <end position="172"/>
    </location>
</feature>
<evidence type="ECO:0000256" key="1">
    <source>
        <dbReference type="ARBA" id="ARBA00009080"/>
    </source>
</evidence>
<evidence type="ECO:0000259" key="6">
    <source>
        <dbReference type="Pfam" id="PF14833"/>
    </source>
</evidence>
<dbReference type="PANTHER" id="PTHR43580">
    <property type="entry name" value="OXIDOREDUCTASE GLYR1-RELATED"/>
    <property type="match status" value="1"/>
</dbReference>
<evidence type="ECO:0000313" key="8">
    <source>
        <dbReference type="Proteomes" id="UP000509303"/>
    </source>
</evidence>